<sequence>MASEIKYRQSVTKSEIVRFVYDSLLKNGWKTTFEYTKYSPRLFHEKPLAIPEVSRIDFAKYTYYCFLLSHNFVEKDEAARYKACGVSIYCSVVLYWLLVKYGVVSEKRLKFCQGYFKYKTRTGTPPQIRYRVDMHAWLCYDGSVIDISIWQQQEGFDFLKKGFEIPVIMGKIPAGLSLFGYEEEKSLAKEYARRFAKESGMAFSEWVNYHKMQADLLFDVRAQETGPSQASVRDQP</sequence>
<name>D5XB48_THEPJ</name>
<dbReference type="KEGG" id="tjr:TherJR_0487"/>
<dbReference type="Proteomes" id="UP000002377">
    <property type="component" value="Chromosome"/>
</dbReference>
<dbReference type="eggNOG" id="ENOG502ZR0R">
    <property type="taxonomic scope" value="Bacteria"/>
</dbReference>
<protein>
    <submittedName>
        <fullName evidence="1">Uncharacterized protein</fullName>
    </submittedName>
</protein>
<dbReference type="STRING" id="635013.TherJR_0487"/>
<dbReference type="RefSeq" id="WP_013119391.1">
    <property type="nucleotide sequence ID" value="NC_014152.1"/>
</dbReference>
<keyword evidence="2" id="KW-1185">Reference proteome</keyword>
<proteinExistence type="predicted"/>
<evidence type="ECO:0000313" key="2">
    <source>
        <dbReference type="Proteomes" id="UP000002377"/>
    </source>
</evidence>
<gene>
    <name evidence="1" type="ordered locus">TherJR_0487</name>
</gene>
<organism evidence="1 2">
    <name type="scientific">Thermincola potens (strain JR)</name>
    <dbReference type="NCBI Taxonomy" id="635013"/>
    <lineage>
        <taxon>Bacteria</taxon>
        <taxon>Bacillati</taxon>
        <taxon>Bacillota</taxon>
        <taxon>Clostridia</taxon>
        <taxon>Eubacteriales</taxon>
        <taxon>Thermincolaceae</taxon>
        <taxon>Thermincola</taxon>
    </lineage>
</organism>
<dbReference type="EMBL" id="CP002028">
    <property type="protein sequence ID" value="ADG81368.1"/>
    <property type="molecule type" value="Genomic_DNA"/>
</dbReference>
<dbReference type="HOGENOM" id="CLU_097430_0_0_9"/>
<evidence type="ECO:0000313" key="1">
    <source>
        <dbReference type="EMBL" id="ADG81368.1"/>
    </source>
</evidence>
<dbReference type="AlphaFoldDB" id="D5XB48"/>
<reference evidence="1 2" key="1">
    <citation type="submission" date="2010-05" db="EMBL/GenBank/DDBJ databases">
        <title>Complete sequence of Thermincola sp. JR.</title>
        <authorList>
            <consortium name="US DOE Joint Genome Institute"/>
            <person name="Lucas S."/>
            <person name="Copeland A."/>
            <person name="Lapidus A."/>
            <person name="Cheng J.-F."/>
            <person name="Bruce D."/>
            <person name="Goodwin L."/>
            <person name="Pitluck S."/>
            <person name="Chertkov O."/>
            <person name="Detter J.C."/>
            <person name="Han C."/>
            <person name="Tapia R."/>
            <person name="Land M."/>
            <person name="Hauser L."/>
            <person name="Kyrpides N."/>
            <person name="Mikhailova N."/>
            <person name="Hazen T.C."/>
            <person name="Woyke T."/>
        </authorList>
    </citation>
    <scope>NUCLEOTIDE SEQUENCE [LARGE SCALE GENOMIC DNA]</scope>
    <source>
        <strain evidence="1 2">JR</strain>
    </source>
</reference>
<accession>D5XB48</accession>